<dbReference type="InParanoid" id="H2YAK0"/>
<evidence type="ECO:0000256" key="5">
    <source>
        <dbReference type="ARBA" id="ARBA00023128"/>
    </source>
</evidence>
<dbReference type="Proteomes" id="UP000007875">
    <property type="component" value="Unassembled WGS sequence"/>
</dbReference>
<keyword evidence="4 7" id="KW-1133">Transmembrane helix</keyword>
<protein>
    <recommendedName>
        <fullName evidence="7">MICOS complex subunit</fullName>
    </recommendedName>
</protein>
<feature type="transmembrane region" description="Helical" evidence="7">
    <location>
        <begin position="76"/>
        <end position="97"/>
    </location>
</feature>
<dbReference type="Ensembl" id="ENSCSAVT00000002386.1">
    <property type="protein sequence ID" value="ENSCSAVP00000002348.1"/>
    <property type="gene ID" value="ENSCSAVG00000001379.1"/>
</dbReference>
<keyword evidence="3 7" id="KW-0812">Transmembrane</keyword>
<evidence type="ECO:0000256" key="2">
    <source>
        <dbReference type="ARBA" id="ARBA00010904"/>
    </source>
</evidence>
<reference evidence="8" key="3">
    <citation type="submission" date="2025-09" db="UniProtKB">
        <authorList>
            <consortium name="Ensembl"/>
        </authorList>
    </citation>
    <scope>IDENTIFICATION</scope>
</reference>
<dbReference type="Pfam" id="PF09769">
    <property type="entry name" value="ApoO"/>
    <property type="match status" value="1"/>
</dbReference>
<evidence type="ECO:0000256" key="7">
    <source>
        <dbReference type="RuleBase" id="RU363021"/>
    </source>
</evidence>
<dbReference type="InterPro" id="IPR019166">
    <property type="entry name" value="MIC26/MIC27"/>
</dbReference>
<evidence type="ECO:0000313" key="9">
    <source>
        <dbReference type="Proteomes" id="UP000007875"/>
    </source>
</evidence>
<keyword evidence="9" id="KW-1185">Reference proteome</keyword>
<reference evidence="8" key="2">
    <citation type="submission" date="2025-08" db="UniProtKB">
        <authorList>
            <consortium name="Ensembl"/>
        </authorList>
    </citation>
    <scope>IDENTIFICATION</scope>
</reference>
<comment type="subcellular location">
    <subcellularLocation>
        <location evidence="7">Mitochondrion inner membrane</location>
    </subcellularLocation>
    <subcellularLocation>
        <location evidence="1">Mitochondrion membrane</location>
    </subcellularLocation>
</comment>
<evidence type="ECO:0000256" key="6">
    <source>
        <dbReference type="ARBA" id="ARBA00023136"/>
    </source>
</evidence>
<evidence type="ECO:0000256" key="4">
    <source>
        <dbReference type="ARBA" id="ARBA00022989"/>
    </source>
</evidence>
<proteinExistence type="inferred from homology"/>
<keyword evidence="6 7" id="KW-0472">Membrane</keyword>
<comment type="similarity">
    <text evidence="2">Belongs to the apolipoprotein O/MICOS complex subunit Mic27 family.</text>
</comment>
<evidence type="ECO:0000313" key="8">
    <source>
        <dbReference type="Ensembl" id="ENSCSAVP00000002348.1"/>
    </source>
</evidence>
<comment type="subunit">
    <text evidence="7">Component of the mitochondrial contact site and cristae organizing system (MICOS) complex.</text>
</comment>
<accession>H2YAK0</accession>
<reference evidence="9" key="1">
    <citation type="submission" date="2003-08" db="EMBL/GenBank/DDBJ databases">
        <authorList>
            <person name="Birren B."/>
            <person name="Nusbaum C."/>
            <person name="Abebe A."/>
            <person name="Abouelleil A."/>
            <person name="Adekoya E."/>
            <person name="Ait-zahra M."/>
            <person name="Allen N."/>
            <person name="Allen T."/>
            <person name="An P."/>
            <person name="Anderson M."/>
            <person name="Anderson S."/>
            <person name="Arachchi H."/>
            <person name="Armbruster J."/>
            <person name="Bachantsang P."/>
            <person name="Baldwin J."/>
            <person name="Barry A."/>
            <person name="Bayul T."/>
            <person name="Blitshsteyn B."/>
            <person name="Bloom T."/>
            <person name="Blye J."/>
            <person name="Boguslavskiy L."/>
            <person name="Borowsky M."/>
            <person name="Boukhgalter B."/>
            <person name="Brunache A."/>
            <person name="Butler J."/>
            <person name="Calixte N."/>
            <person name="Calvo S."/>
            <person name="Camarata J."/>
            <person name="Campo K."/>
            <person name="Chang J."/>
            <person name="Cheshatsang Y."/>
            <person name="Citroen M."/>
            <person name="Collymore A."/>
            <person name="Considine T."/>
            <person name="Cook A."/>
            <person name="Cooke P."/>
            <person name="Corum B."/>
            <person name="Cuomo C."/>
            <person name="David R."/>
            <person name="Dawoe T."/>
            <person name="Degray S."/>
            <person name="Dodge S."/>
            <person name="Dooley K."/>
            <person name="Dorje P."/>
            <person name="Dorjee K."/>
            <person name="Dorris L."/>
            <person name="Duffey N."/>
            <person name="Dupes A."/>
            <person name="Elkins T."/>
            <person name="Engels R."/>
            <person name="Erickson J."/>
            <person name="Farina A."/>
            <person name="Faro S."/>
            <person name="Ferreira P."/>
            <person name="Fischer H."/>
            <person name="Fitzgerald M."/>
            <person name="Foley K."/>
            <person name="Gage D."/>
            <person name="Galagan J."/>
            <person name="Gearin G."/>
            <person name="Gnerre S."/>
            <person name="Gnirke A."/>
            <person name="Goyette A."/>
            <person name="Graham J."/>
            <person name="Grandbois E."/>
            <person name="Gyaltsen K."/>
            <person name="Hafez N."/>
            <person name="Hagopian D."/>
            <person name="Hagos B."/>
            <person name="Hall J."/>
            <person name="Hatcher B."/>
            <person name="Heller A."/>
            <person name="Higgins H."/>
            <person name="Honan T."/>
            <person name="Horn A."/>
            <person name="Houde N."/>
            <person name="Hughes L."/>
            <person name="Hulme W."/>
            <person name="Husby E."/>
            <person name="Iliev I."/>
            <person name="Jaffe D."/>
            <person name="Jones C."/>
            <person name="Kamal M."/>
            <person name="Kamat A."/>
            <person name="Kamvysselis M."/>
            <person name="Karlsson E."/>
            <person name="Kells C."/>
            <person name="Kieu A."/>
            <person name="Kisner P."/>
            <person name="Kodira C."/>
            <person name="Kulbokas E."/>
            <person name="Labutti K."/>
            <person name="Lama D."/>
            <person name="Landers T."/>
            <person name="Leger J."/>
            <person name="Levine S."/>
            <person name="Lewis D."/>
            <person name="Lewis T."/>
            <person name="Lindblad-toh K."/>
            <person name="Liu X."/>
            <person name="Lokyitsang T."/>
            <person name="Lokyitsang Y."/>
            <person name="Lucien O."/>
            <person name="Lui A."/>
            <person name="Ma L.J."/>
            <person name="Mabbitt R."/>
            <person name="Macdonald J."/>
            <person name="Maclean C."/>
            <person name="Major J."/>
            <person name="Manning J."/>
            <person name="Marabella R."/>
            <person name="Maru K."/>
            <person name="Matthews C."/>
            <person name="Mauceli E."/>
            <person name="Mccarthy M."/>
            <person name="Mcdonough S."/>
            <person name="Mcghee T."/>
            <person name="Meldrim J."/>
            <person name="Meneus L."/>
            <person name="Mesirov J."/>
            <person name="Mihalev A."/>
            <person name="Mihova T."/>
            <person name="Mikkelsen T."/>
            <person name="Mlenga V."/>
            <person name="Moru K."/>
            <person name="Mozes J."/>
            <person name="Mulrain L."/>
            <person name="Munson G."/>
            <person name="Naylor J."/>
            <person name="Newes C."/>
            <person name="Nguyen C."/>
            <person name="Nguyen N."/>
            <person name="Nguyen T."/>
            <person name="Nicol R."/>
            <person name="Nielsen C."/>
            <person name="Nizzari M."/>
            <person name="Norbu C."/>
            <person name="Norbu N."/>
            <person name="O'donnell P."/>
            <person name="Okoawo O."/>
            <person name="O'leary S."/>
            <person name="Omotosho B."/>
            <person name="O'neill K."/>
            <person name="Osman S."/>
            <person name="Parker S."/>
            <person name="Perrin D."/>
            <person name="Phunkhang P."/>
            <person name="Piqani B."/>
            <person name="Purcell S."/>
            <person name="Rachupka T."/>
            <person name="Ramasamy U."/>
            <person name="Rameau R."/>
            <person name="Ray V."/>
            <person name="Raymond C."/>
            <person name="Retta R."/>
            <person name="Richardson S."/>
            <person name="Rise C."/>
            <person name="Rodriguez J."/>
            <person name="Rogers J."/>
            <person name="Rogov P."/>
            <person name="Rutman M."/>
            <person name="Schupbach R."/>
            <person name="Seaman C."/>
            <person name="Settipalli S."/>
            <person name="Sharpe T."/>
            <person name="Sheridan J."/>
            <person name="Sherpa N."/>
            <person name="Shi J."/>
            <person name="Smirnov S."/>
            <person name="Smith C."/>
            <person name="Sougnez C."/>
            <person name="Spencer B."/>
            <person name="Stalker J."/>
            <person name="Stange-thomann N."/>
            <person name="Stavropoulos S."/>
            <person name="Stetson K."/>
            <person name="Stone C."/>
            <person name="Stone S."/>
            <person name="Stubbs M."/>
            <person name="Talamas J."/>
            <person name="Tchuinga P."/>
            <person name="Tenzing P."/>
            <person name="Tesfaye S."/>
            <person name="Theodore J."/>
            <person name="Thoulutsang Y."/>
            <person name="Topham K."/>
            <person name="Towey S."/>
            <person name="Tsamla T."/>
            <person name="Tsomo N."/>
            <person name="Vallee D."/>
            <person name="Vassiliev H."/>
            <person name="Venkataraman V."/>
            <person name="Vinson J."/>
            <person name="Vo A."/>
            <person name="Wade C."/>
            <person name="Wang S."/>
            <person name="Wangchuk T."/>
            <person name="Wangdi T."/>
            <person name="Whittaker C."/>
            <person name="Wilkinson J."/>
            <person name="Wu Y."/>
            <person name="Wyman D."/>
            <person name="Yadav S."/>
            <person name="Yang S."/>
            <person name="Yang X."/>
            <person name="Yeager S."/>
            <person name="Yee E."/>
            <person name="Young G."/>
            <person name="Zainoun J."/>
            <person name="Zembeck L."/>
            <person name="Zimmer A."/>
            <person name="Zody M."/>
            <person name="Lander E."/>
        </authorList>
    </citation>
    <scope>NUCLEOTIDE SEQUENCE [LARGE SCALE GENOMIC DNA]</scope>
</reference>
<dbReference type="GO" id="GO:0061617">
    <property type="term" value="C:MICOS complex"/>
    <property type="evidence" value="ECO:0007669"/>
    <property type="project" value="UniProtKB-UniRule"/>
</dbReference>
<comment type="function">
    <text evidence="7">Component of the MICOS complex, a large protein complex of the mitochondrial inner membrane that plays crucial roles in the maintenance of crista junctions, inner membrane architecture, and formation of contact sites to the outer membrane.</text>
</comment>
<dbReference type="GO" id="GO:0042407">
    <property type="term" value="P:cristae formation"/>
    <property type="evidence" value="ECO:0007669"/>
    <property type="project" value="InterPro"/>
</dbReference>
<dbReference type="AlphaFoldDB" id="H2YAK0"/>
<keyword evidence="5 7" id="KW-0496">Mitochondrion</keyword>
<sequence length="164" mass="18223">MKPEDLPLYKAPLEVQLVDKTQEKLPLEPQVARAREYVTERSQPVIGAWTRSCAFVSDGINNVSAKYNSINDVKLFYQKAAIIGGSIMGGWIIGSFLRKSGRLQRVLTPILFGTLSAAVCYPDKSVKLFNEGKYIAKKQACSVYRKITGKSPDKCPHSVSNKQK</sequence>
<name>H2YAK0_CIOSA</name>
<evidence type="ECO:0000256" key="1">
    <source>
        <dbReference type="ARBA" id="ARBA00004325"/>
    </source>
</evidence>
<keyword evidence="7" id="KW-0999">Mitochondrion inner membrane</keyword>
<evidence type="ECO:0000256" key="3">
    <source>
        <dbReference type="ARBA" id="ARBA00022692"/>
    </source>
</evidence>
<dbReference type="InterPro" id="IPR033182">
    <property type="entry name" value="MIC26/MIC27_animal"/>
</dbReference>
<dbReference type="OMA" id="ITASICY"/>
<dbReference type="HOGENOM" id="CLU_1618421_0_0_1"/>
<organism evidence="8 9">
    <name type="scientific">Ciona savignyi</name>
    <name type="common">Pacific transparent sea squirt</name>
    <dbReference type="NCBI Taxonomy" id="51511"/>
    <lineage>
        <taxon>Eukaryota</taxon>
        <taxon>Metazoa</taxon>
        <taxon>Chordata</taxon>
        <taxon>Tunicata</taxon>
        <taxon>Ascidiacea</taxon>
        <taxon>Phlebobranchia</taxon>
        <taxon>Cionidae</taxon>
        <taxon>Ciona</taxon>
    </lineage>
</organism>
<dbReference type="PANTHER" id="PTHR14564">
    <property type="entry name" value="MICOS COMPLEX SUBUNIT MIC26 / MIC27 FAMILY MEMBER"/>
    <property type="match status" value="1"/>
</dbReference>